<comment type="caution">
    <text evidence="1">The sequence shown here is derived from an EMBL/GenBank/DDBJ whole genome shotgun (WGS) entry which is preliminary data.</text>
</comment>
<accession>A0A512BNX8</accession>
<evidence type="ECO:0000313" key="2">
    <source>
        <dbReference type="Proteomes" id="UP000321085"/>
    </source>
</evidence>
<organism evidence="1 2">
    <name type="scientific">Microvirga aerophila</name>
    <dbReference type="NCBI Taxonomy" id="670291"/>
    <lineage>
        <taxon>Bacteria</taxon>
        <taxon>Pseudomonadati</taxon>
        <taxon>Pseudomonadota</taxon>
        <taxon>Alphaproteobacteria</taxon>
        <taxon>Hyphomicrobiales</taxon>
        <taxon>Methylobacteriaceae</taxon>
        <taxon>Microvirga</taxon>
    </lineage>
</organism>
<dbReference type="AlphaFoldDB" id="A0A512BNX8"/>
<reference evidence="1 2" key="1">
    <citation type="submission" date="2019-07" db="EMBL/GenBank/DDBJ databases">
        <title>Whole genome shotgun sequence of Microvirga aerophila NBRC 106136.</title>
        <authorList>
            <person name="Hosoyama A."/>
            <person name="Uohara A."/>
            <person name="Ohji S."/>
            <person name="Ichikawa N."/>
        </authorList>
    </citation>
    <scope>NUCLEOTIDE SEQUENCE [LARGE SCALE GENOMIC DNA]</scope>
    <source>
        <strain evidence="1 2">NBRC 106136</strain>
    </source>
</reference>
<sequence length="56" mass="6178">MKDGNKIPVASKIPATKRLDIHRPPEAKAAVIPAWAPQPSPLTREEIRKQVIDQIG</sequence>
<evidence type="ECO:0000313" key="1">
    <source>
        <dbReference type="EMBL" id="GEO13662.1"/>
    </source>
</evidence>
<keyword evidence="2" id="KW-1185">Reference proteome</keyword>
<dbReference type="Proteomes" id="UP000321085">
    <property type="component" value="Unassembled WGS sequence"/>
</dbReference>
<name>A0A512BNX8_9HYPH</name>
<gene>
    <name evidence="1" type="ORF">MAE02_13580</name>
</gene>
<dbReference type="RefSeq" id="WP_162815657.1">
    <property type="nucleotide sequence ID" value="NZ_BJYU01000015.1"/>
</dbReference>
<proteinExistence type="predicted"/>
<protein>
    <submittedName>
        <fullName evidence="1">Uncharacterized protein</fullName>
    </submittedName>
</protein>
<dbReference type="EMBL" id="BJYU01000015">
    <property type="protein sequence ID" value="GEO13662.1"/>
    <property type="molecule type" value="Genomic_DNA"/>
</dbReference>